<keyword evidence="2" id="KW-1133">Transmembrane helix</keyword>
<dbReference type="AlphaFoldDB" id="A0A926JVM9"/>
<protein>
    <recommendedName>
        <fullName evidence="5">Type VI secretion system transmembrane protein TssO</fullName>
    </recommendedName>
</protein>
<feature type="coiled-coil region" evidence="1">
    <location>
        <begin position="127"/>
        <end position="171"/>
    </location>
</feature>
<evidence type="ECO:0000256" key="2">
    <source>
        <dbReference type="SAM" id="Phobius"/>
    </source>
</evidence>
<evidence type="ECO:0000256" key="1">
    <source>
        <dbReference type="SAM" id="Coils"/>
    </source>
</evidence>
<dbReference type="Proteomes" id="UP000653730">
    <property type="component" value="Unassembled WGS sequence"/>
</dbReference>
<keyword evidence="1" id="KW-0175">Coiled coil</keyword>
<dbReference type="Pfam" id="PF17561">
    <property type="entry name" value="TssO"/>
    <property type="match status" value="1"/>
</dbReference>
<sequence>MEILNRKERVSAFLLFLLMLVITVGVLIFAVFFNYKLPWRENEALKQENDRIMNEFRYQEKFSSKIDELTASIDSLNRAGDGFQFLEQTINLELAKLKEGIPADKETYKNTLLYNNVILNLNDLVKSKRRLQLLQQSEKQIDELEKQIEDYEEIINQLKKQLELSNRLNRN</sequence>
<dbReference type="RefSeq" id="WP_187967131.1">
    <property type="nucleotide sequence ID" value="NZ_JACVDC010000084.1"/>
</dbReference>
<evidence type="ECO:0000313" key="4">
    <source>
        <dbReference type="Proteomes" id="UP000653730"/>
    </source>
</evidence>
<feature type="transmembrane region" description="Helical" evidence="2">
    <location>
        <begin position="12"/>
        <end position="33"/>
    </location>
</feature>
<name>A0A926JVM9_9FLAO</name>
<evidence type="ECO:0000313" key="3">
    <source>
        <dbReference type="EMBL" id="MBC9798006.1"/>
    </source>
</evidence>
<accession>A0A926JVM9</accession>
<keyword evidence="4" id="KW-1185">Reference proteome</keyword>
<organism evidence="3 4">
    <name type="scientific">Sinomicrobium weinanense</name>
    <dbReference type="NCBI Taxonomy" id="2842200"/>
    <lineage>
        <taxon>Bacteria</taxon>
        <taxon>Pseudomonadati</taxon>
        <taxon>Bacteroidota</taxon>
        <taxon>Flavobacteriia</taxon>
        <taxon>Flavobacteriales</taxon>
        <taxon>Flavobacteriaceae</taxon>
        <taxon>Sinomicrobium</taxon>
    </lineage>
</organism>
<evidence type="ECO:0008006" key="5">
    <source>
        <dbReference type="Google" id="ProtNLM"/>
    </source>
</evidence>
<reference evidence="3 4" key="1">
    <citation type="submission" date="2020-09" db="EMBL/GenBank/DDBJ databases">
        <title>Sinomicrobium weinanense sp. nov., a halophilic bacteria isolated from saline-alkali soil.</title>
        <authorList>
            <person name="Wu P."/>
            <person name="Ren H."/>
            <person name="Mei Y."/>
            <person name="Liang Y."/>
            <person name="Chen Z."/>
        </authorList>
    </citation>
    <scope>NUCLEOTIDE SEQUENCE [LARGE SCALE GENOMIC DNA]</scope>
    <source>
        <strain evidence="3 4">FJxs</strain>
    </source>
</reference>
<dbReference type="EMBL" id="JACVDC010000084">
    <property type="protein sequence ID" value="MBC9798006.1"/>
    <property type="molecule type" value="Genomic_DNA"/>
</dbReference>
<dbReference type="InterPro" id="IPR039449">
    <property type="entry name" value="TssO"/>
</dbReference>
<gene>
    <name evidence="3" type="ORF">IBL28_18685</name>
</gene>
<comment type="caution">
    <text evidence="3">The sequence shown here is derived from an EMBL/GenBank/DDBJ whole genome shotgun (WGS) entry which is preliminary data.</text>
</comment>
<keyword evidence="2" id="KW-0812">Transmembrane</keyword>
<keyword evidence="2" id="KW-0472">Membrane</keyword>
<proteinExistence type="predicted"/>